<dbReference type="SUPFAM" id="SSF51569">
    <property type="entry name" value="Aldolase"/>
    <property type="match status" value="1"/>
</dbReference>
<evidence type="ECO:0000313" key="5">
    <source>
        <dbReference type="EMBL" id="MBB5350324.1"/>
    </source>
</evidence>
<dbReference type="RefSeq" id="WP_184015533.1">
    <property type="nucleotide sequence ID" value="NZ_JACHFD010000002.1"/>
</dbReference>
<dbReference type="PIRSF" id="PIRSF001365">
    <property type="entry name" value="DHDPS"/>
    <property type="match status" value="1"/>
</dbReference>
<evidence type="ECO:0000256" key="2">
    <source>
        <dbReference type="PIRNR" id="PIRNR001365"/>
    </source>
</evidence>
<dbReference type="GO" id="GO:0008840">
    <property type="term" value="F:4-hydroxy-tetrahydrodipicolinate synthase activity"/>
    <property type="evidence" value="ECO:0007669"/>
    <property type="project" value="UniProtKB-EC"/>
</dbReference>
<accession>A0A840V3U5</accession>
<dbReference type="PANTHER" id="PTHR12128:SF72">
    <property type="entry name" value="DIHYDRODIPICOLINATE SYNTHASE"/>
    <property type="match status" value="1"/>
</dbReference>
<feature type="active site" description="Schiff-base intermediate with substrate" evidence="3">
    <location>
        <position position="164"/>
    </location>
</feature>
<dbReference type="PANTHER" id="PTHR12128">
    <property type="entry name" value="DIHYDRODIPICOLINATE SYNTHASE"/>
    <property type="match status" value="1"/>
</dbReference>
<dbReference type="EC" id="4.3.3.7" evidence="5"/>
<dbReference type="CDD" id="cd00408">
    <property type="entry name" value="DHDPS-like"/>
    <property type="match status" value="1"/>
</dbReference>
<evidence type="ECO:0000256" key="1">
    <source>
        <dbReference type="ARBA" id="ARBA00023239"/>
    </source>
</evidence>
<comment type="caution">
    <text evidence="5">The sequence shown here is derived from an EMBL/GenBank/DDBJ whole genome shotgun (WGS) entry which is preliminary data.</text>
</comment>
<protein>
    <submittedName>
        <fullName evidence="5">4-hydroxy-tetrahydrodipicolinate synthase</fullName>
        <ecNumber evidence="5">4.3.3.7</ecNumber>
    </submittedName>
</protein>
<reference evidence="5 6" key="1">
    <citation type="submission" date="2020-08" db="EMBL/GenBank/DDBJ databases">
        <title>Genomic Encyclopedia of Type Strains, Phase IV (KMG-IV): sequencing the most valuable type-strain genomes for metagenomic binning, comparative biology and taxonomic classification.</title>
        <authorList>
            <person name="Goeker M."/>
        </authorList>
    </citation>
    <scope>NUCLEOTIDE SEQUENCE [LARGE SCALE GENOMIC DNA]</scope>
    <source>
        <strain evidence="5 6">YC6886</strain>
    </source>
</reference>
<dbReference type="SMART" id="SM01130">
    <property type="entry name" value="DHDPS"/>
    <property type="match status" value="1"/>
</dbReference>
<proteinExistence type="inferred from homology"/>
<dbReference type="PRINTS" id="PR00146">
    <property type="entry name" value="DHPICSNTHASE"/>
</dbReference>
<dbReference type="AlphaFoldDB" id="A0A840V3U5"/>
<dbReference type="EMBL" id="JACHFD010000002">
    <property type="protein sequence ID" value="MBB5350324.1"/>
    <property type="molecule type" value="Genomic_DNA"/>
</dbReference>
<feature type="binding site" evidence="4">
    <location>
        <position position="206"/>
    </location>
    <ligand>
        <name>pyruvate</name>
        <dbReference type="ChEBI" id="CHEBI:15361"/>
    </ligand>
</feature>
<organism evidence="5 6">
    <name type="scientific">Haloferula luteola</name>
    <dbReference type="NCBI Taxonomy" id="595692"/>
    <lineage>
        <taxon>Bacteria</taxon>
        <taxon>Pseudomonadati</taxon>
        <taxon>Verrucomicrobiota</taxon>
        <taxon>Verrucomicrobiia</taxon>
        <taxon>Verrucomicrobiales</taxon>
        <taxon>Verrucomicrobiaceae</taxon>
        <taxon>Haloferula</taxon>
    </lineage>
</organism>
<feature type="active site" description="Proton donor/acceptor" evidence="3">
    <location>
        <position position="135"/>
    </location>
</feature>
<dbReference type="InterPro" id="IPR002220">
    <property type="entry name" value="DapA-like"/>
</dbReference>
<evidence type="ECO:0000313" key="6">
    <source>
        <dbReference type="Proteomes" id="UP000557717"/>
    </source>
</evidence>
<dbReference type="Gene3D" id="3.20.20.70">
    <property type="entry name" value="Aldolase class I"/>
    <property type="match status" value="1"/>
</dbReference>
<dbReference type="Pfam" id="PF00701">
    <property type="entry name" value="DHDPS"/>
    <property type="match status" value="1"/>
</dbReference>
<evidence type="ECO:0000256" key="4">
    <source>
        <dbReference type="PIRSR" id="PIRSR001365-2"/>
    </source>
</evidence>
<dbReference type="InterPro" id="IPR013785">
    <property type="entry name" value="Aldolase_TIM"/>
</dbReference>
<evidence type="ECO:0000256" key="3">
    <source>
        <dbReference type="PIRSR" id="PIRSR001365-1"/>
    </source>
</evidence>
<keyword evidence="6" id="KW-1185">Reference proteome</keyword>
<dbReference type="Proteomes" id="UP000557717">
    <property type="component" value="Unassembled WGS sequence"/>
</dbReference>
<gene>
    <name evidence="5" type="ORF">HNR46_000548</name>
</gene>
<sequence>MSIEWKGVMPATLTQFNADLTIDHGLMADHGKWLIENGCSAIVVHGSLGEGATLSFEEKVALQKTYVDALPETPIIPGIAALSTKEAVDLAKAAKDNGCRGLMVLPPYLYASDWREMKAHMSAVIGATDLPCIIYNNPVAYKTDFTPLQIKELADEFANVESVKESSTDARRIAGIREVCGDRLVLGVGVDDCALEGFGMGAKFWITGVGGAFPRHNVKLLELALAGKIEEAMPIYTWMLPMLRMDTVVKFVQLIKLQQVLATGGKFGNNLVRAPRLELVGEELAAATAIIETAIATAPEV</sequence>
<comment type="similarity">
    <text evidence="2">Belongs to the DapA family.</text>
</comment>
<keyword evidence="1 2" id="KW-0456">Lyase</keyword>
<name>A0A840V3U5_9BACT</name>